<name>A0A5M3XMY8_9ACTN</name>
<evidence type="ECO:0000259" key="1">
    <source>
        <dbReference type="Pfam" id="PF26136"/>
    </source>
</evidence>
<feature type="domain" description="SCO6045-like C-terminal" evidence="1">
    <location>
        <begin position="2"/>
        <end position="81"/>
    </location>
</feature>
<keyword evidence="3" id="KW-1185">Reference proteome</keyword>
<gene>
    <name evidence="2" type="ORF">Aple_050030</name>
</gene>
<sequence>MLAALVAGGPEPPGFDGSRLRIQAHSLIAKRRGLVATALPALASALGGNFAREFFDYANGRPKPPGGSRADARAFAEWLRAEGRLPEGTDSPKAAKPPGVESQAIVWAGEEAAQSPWRRWWRQRKQPN</sequence>
<evidence type="ECO:0000313" key="3">
    <source>
        <dbReference type="Proteomes" id="UP000377595"/>
    </source>
</evidence>
<evidence type="ECO:0000313" key="2">
    <source>
        <dbReference type="EMBL" id="GES22106.1"/>
    </source>
</evidence>
<protein>
    <recommendedName>
        <fullName evidence="1">SCO6045-like C-terminal domain-containing protein</fullName>
    </recommendedName>
</protein>
<accession>A0A5M3XMY8</accession>
<dbReference type="InterPro" id="IPR058711">
    <property type="entry name" value="SCO6045-like_C"/>
</dbReference>
<dbReference type="EMBL" id="BLAF01000028">
    <property type="protein sequence ID" value="GES22106.1"/>
    <property type="molecule type" value="Genomic_DNA"/>
</dbReference>
<dbReference type="AlphaFoldDB" id="A0A5M3XMY8"/>
<proteinExistence type="predicted"/>
<dbReference type="Pfam" id="PF26136">
    <property type="entry name" value="SCO6045_C"/>
    <property type="match status" value="1"/>
</dbReference>
<dbReference type="Proteomes" id="UP000377595">
    <property type="component" value="Unassembled WGS sequence"/>
</dbReference>
<comment type="caution">
    <text evidence="2">The sequence shown here is derived from an EMBL/GenBank/DDBJ whole genome shotgun (WGS) entry which is preliminary data.</text>
</comment>
<reference evidence="2 3" key="1">
    <citation type="submission" date="2019-10" db="EMBL/GenBank/DDBJ databases">
        <title>Whole genome shotgun sequence of Acrocarpospora pleiomorpha NBRC 16267.</title>
        <authorList>
            <person name="Ichikawa N."/>
            <person name="Kimura A."/>
            <person name="Kitahashi Y."/>
            <person name="Komaki H."/>
            <person name="Oguchi A."/>
        </authorList>
    </citation>
    <scope>NUCLEOTIDE SEQUENCE [LARGE SCALE GENOMIC DNA]</scope>
    <source>
        <strain evidence="2 3">NBRC 16267</strain>
    </source>
</reference>
<organism evidence="2 3">
    <name type="scientific">Acrocarpospora pleiomorpha</name>
    <dbReference type="NCBI Taxonomy" id="90975"/>
    <lineage>
        <taxon>Bacteria</taxon>
        <taxon>Bacillati</taxon>
        <taxon>Actinomycetota</taxon>
        <taxon>Actinomycetes</taxon>
        <taxon>Streptosporangiales</taxon>
        <taxon>Streptosporangiaceae</taxon>
        <taxon>Acrocarpospora</taxon>
    </lineage>
</organism>